<evidence type="ECO:0000313" key="3">
    <source>
        <dbReference type="Proteomes" id="UP000559256"/>
    </source>
</evidence>
<dbReference type="PANTHER" id="PTHR10622:SF10">
    <property type="entry name" value="HET DOMAIN-CONTAINING PROTEIN"/>
    <property type="match status" value="1"/>
</dbReference>
<feature type="domain" description="Heterokaryon incompatibility" evidence="1">
    <location>
        <begin position="26"/>
        <end position="107"/>
    </location>
</feature>
<name>A0A8H5CRY9_9AGAR</name>
<dbReference type="InterPro" id="IPR015926">
    <property type="entry name" value="Cytolysin/lectin"/>
</dbReference>
<evidence type="ECO:0000259" key="1">
    <source>
        <dbReference type="Pfam" id="PF06985"/>
    </source>
</evidence>
<dbReference type="SUPFAM" id="SSF63724">
    <property type="entry name" value="Cytolysin/lectin"/>
    <property type="match status" value="1"/>
</dbReference>
<dbReference type="Proteomes" id="UP000559256">
    <property type="component" value="Unassembled WGS sequence"/>
</dbReference>
<comment type="caution">
    <text evidence="2">The sequence shown here is derived from an EMBL/GenBank/DDBJ whole genome shotgun (WGS) entry which is preliminary data.</text>
</comment>
<dbReference type="Gene3D" id="2.60.270.20">
    <property type="entry name" value="Cytolysin/lectin"/>
    <property type="match status" value="1"/>
</dbReference>
<accession>A0A8H5CRY9</accession>
<keyword evidence="3" id="KW-1185">Reference proteome</keyword>
<dbReference type="PANTHER" id="PTHR10622">
    <property type="entry name" value="HET DOMAIN-CONTAINING PROTEIN"/>
    <property type="match status" value="1"/>
</dbReference>
<proteinExistence type="predicted"/>
<reference evidence="2 3" key="1">
    <citation type="journal article" date="2020" name="ISME J.">
        <title>Uncovering the hidden diversity of litter-decomposition mechanisms in mushroom-forming fungi.</title>
        <authorList>
            <person name="Floudas D."/>
            <person name="Bentzer J."/>
            <person name="Ahren D."/>
            <person name="Johansson T."/>
            <person name="Persson P."/>
            <person name="Tunlid A."/>
        </authorList>
    </citation>
    <scope>NUCLEOTIDE SEQUENCE [LARGE SCALE GENOMIC DNA]</scope>
    <source>
        <strain evidence="2 3">CBS 291.85</strain>
    </source>
</reference>
<gene>
    <name evidence="2" type="ORF">D9758_010162</name>
</gene>
<protein>
    <recommendedName>
        <fullName evidence="1">Heterokaryon incompatibility domain-containing protein</fullName>
    </recommendedName>
</protein>
<dbReference type="Pfam" id="PF06985">
    <property type="entry name" value="HET"/>
    <property type="match status" value="1"/>
</dbReference>
<dbReference type="AlphaFoldDB" id="A0A8H5CRY9"/>
<sequence length="587" mass="66056">MSQTMRLLNTDTLNLFEFPGSHIPPYAILSHTWGKEEITFQDIQSSSRDALRRKAGFSKLQSCCNLARAHGFEYVWIDTCCINKDSSAELSEAINSMYRYYQDAEMSAGMRIPERSILPSEIGMDSPGAFSACHCHFLDVDWVEIGTKSSLQDVIEAVTGIPCNVLLDNGPQRISIATKMSWAAMRETTRAEDRAYCLMGIFGVHMPTLYGEGEYNAFIRLQLEIIKFSHDRSIFAWKAAEGGTEMTRGLLAKSPYEFRHSGNVRISDDNCGITPFSMTNMSLHIEFPMLPVLDELDDVFLAFLDCRLKKGGEQLYVHLKRVGHPDQNQFVRCWPDEIELKHASWRPPGTMSVYVVHGAEARRKKGAAKTCTFNLKPLHGFAGLAIKSYIWQSIEEQEQGDQAPEIPFSGGLDQDPKLFEVSNGSDIALLFLHEATGEKFAVVVGVHNMHIFSDIATDAGLGMSAFEHELFKESYTLGNRRHIPGRALDRVSRSLGGERFVSSAIRKKVKLGEYDIDINITHGQLLMIRELVPPEYGFLVKTDLPPSYDLKEVYPPDVFLRTQGDPDMLVNVYGHDKDSRFIQNDTI</sequence>
<evidence type="ECO:0000313" key="2">
    <source>
        <dbReference type="EMBL" id="KAF5346939.1"/>
    </source>
</evidence>
<dbReference type="InterPro" id="IPR010730">
    <property type="entry name" value="HET"/>
</dbReference>
<dbReference type="OrthoDB" id="5125733at2759"/>
<organism evidence="2 3">
    <name type="scientific">Tetrapyrgos nigripes</name>
    <dbReference type="NCBI Taxonomy" id="182062"/>
    <lineage>
        <taxon>Eukaryota</taxon>
        <taxon>Fungi</taxon>
        <taxon>Dikarya</taxon>
        <taxon>Basidiomycota</taxon>
        <taxon>Agaricomycotina</taxon>
        <taxon>Agaricomycetes</taxon>
        <taxon>Agaricomycetidae</taxon>
        <taxon>Agaricales</taxon>
        <taxon>Marasmiineae</taxon>
        <taxon>Marasmiaceae</taxon>
        <taxon>Tetrapyrgos</taxon>
    </lineage>
</organism>
<dbReference type="EMBL" id="JAACJM010000098">
    <property type="protein sequence ID" value="KAF5346939.1"/>
    <property type="molecule type" value="Genomic_DNA"/>
</dbReference>